<evidence type="ECO:0000256" key="13">
    <source>
        <dbReference type="ARBA" id="ARBA00048586"/>
    </source>
</evidence>
<evidence type="ECO:0000256" key="11">
    <source>
        <dbReference type="ARBA" id="ARBA00023209"/>
    </source>
</evidence>
<keyword evidence="7 14" id="KW-0812">Transmembrane</keyword>
<evidence type="ECO:0000256" key="14">
    <source>
        <dbReference type="SAM" id="Phobius"/>
    </source>
</evidence>
<dbReference type="GO" id="GO:0016020">
    <property type="term" value="C:membrane"/>
    <property type="evidence" value="ECO:0007669"/>
    <property type="project" value="UniProtKB-SubCell"/>
</dbReference>
<sequence>MNLPNALSLLRLAAVPFLVLLLHDGRHGAALGLFVLAGLTDAADGFVAKRFGQETRLGKVLDPIADKALVVTAYVTLGWMGLIPFWLVLAVVTRDLVILVGALAYHYLTGALEMAPSVLSKFNTALQLALVALVLLEAVLALGLGEWLGWLAVAVLATTVASGLQYVLVWVRKAWAHESAEG</sequence>
<evidence type="ECO:0000256" key="9">
    <source>
        <dbReference type="ARBA" id="ARBA00023098"/>
    </source>
</evidence>
<evidence type="ECO:0000256" key="1">
    <source>
        <dbReference type="ARBA" id="ARBA00004141"/>
    </source>
</evidence>
<dbReference type="GO" id="GO:0046474">
    <property type="term" value="P:glycerophospholipid biosynthetic process"/>
    <property type="evidence" value="ECO:0007669"/>
    <property type="project" value="TreeGrafter"/>
</dbReference>
<keyword evidence="8 14" id="KW-1133">Transmembrane helix</keyword>
<evidence type="ECO:0000256" key="4">
    <source>
        <dbReference type="ARBA" id="ARBA00013170"/>
    </source>
</evidence>
<dbReference type="Gene3D" id="1.20.120.1760">
    <property type="match status" value="1"/>
</dbReference>
<evidence type="ECO:0000256" key="12">
    <source>
        <dbReference type="ARBA" id="ARBA00023264"/>
    </source>
</evidence>
<evidence type="ECO:0000313" key="16">
    <source>
        <dbReference type="Proteomes" id="UP000183104"/>
    </source>
</evidence>
<dbReference type="InterPro" id="IPR004570">
    <property type="entry name" value="Phosphatidylglycerol_P_synth"/>
</dbReference>
<dbReference type="STRING" id="381306.AN478_02515"/>
<keyword evidence="15" id="KW-0808">Transferase</keyword>
<accession>A0A0N8PNG5</accession>
<dbReference type="EMBL" id="FMUN01000004">
    <property type="protein sequence ID" value="SCY28365.1"/>
    <property type="molecule type" value="Genomic_DNA"/>
</dbReference>
<dbReference type="RefSeq" id="WP_054965045.1">
    <property type="nucleotide sequence ID" value="NZ_FMUN01000004.1"/>
</dbReference>
<dbReference type="PIRSF" id="PIRSF000847">
    <property type="entry name" value="Phos_ph_gly_syn"/>
    <property type="match status" value="1"/>
</dbReference>
<dbReference type="Proteomes" id="UP000183104">
    <property type="component" value="Unassembled WGS sequence"/>
</dbReference>
<feature type="transmembrane region" description="Helical" evidence="14">
    <location>
        <begin position="68"/>
        <end position="90"/>
    </location>
</feature>
<evidence type="ECO:0000256" key="2">
    <source>
        <dbReference type="ARBA" id="ARBA00005042"/>
    </source>
</evidence>
<keyword evidence="12" id="KW-1208">Phospholipid metabolism</keyword>
<evidence type="ECO:0000256" key="10">
    <source>
        <dbReference type="ARBA" id="ARBA00023136"/>
    </source>
</evidence>
<dbReference type="InterPro" id="IPR050324">
    <property type="entry name" value="CDP-alcohol_PTase-I"/>
</dbReference>
<feature type="transmembrane region" description="Helical" evidence="14">
    <location>
        <begin position="7"/>
        <end position="23"/>
    </location>
</feature>
<dbReference type="OrthoDB" id="9796672at2"/>
<dbReference type="AlphaFoldDB" id="A0A0N8PNG5"/>
<evidence type="ECO:0000256" key="7">
    <source>
        <dbReference type="ARBA" id="ARBA00022692"/>
    </source>
</evidence>
<gene>
    <name evidence="15" type="ORF">SAMN05661077_1702</name>
</gene>
<dbReference type="Pfam" id="PF01066">
    <property type="entry name" value="CDP-OH_P_transf"/>
    <property type="match status" value="1"/>
</dbReference>
<organism evidence="15 16">
    <name type="scientific">Thiohalorhabdus denitrificans</name>
    <dbReference type="NCBI Taxonomy" id="381306"/>
    <lineage>
        <taxon>Bacteria</taxon>
        <taxon>Pseudomonadati</taxon>
        <taxon>Pseudomonadota</taxon>
        <taxon>Gammaproteobacteria</taxon>
        <taxon>Thiohalorhabdales</taxon>
        <taxon>Thiohalorhabdaceae</taxon>
        <taxon>Thiohalorhabdus</taxon>
    </lineage>
</organism>
<comment type="subcellular location">
    <subcellularLocation>
        <location evidence="1">Membrane</location>
        <topology evidence="1">Multi-pass membrane protein</topology>
    </subcellularLocation>
</comment>
<feature type="transmembrane region" description="Helical" evidence="14">
    <location>
        <begin position="96"/>
        <end position="112"/>
    </location>
</feature>
<comment type="catalytic activity">
    <reaction evidence="13">
        <text>a CDP-1,2-diacyl-sn-glycerol + sn-glycerol 3-phosphate = a 1,2-diacyl-sn-glycero-3-phospho-(1'-sn-glycero-3'-phosphate) + CMP + H(+)</text>
        <dbReference type="Rhea" id="RHEA:12593"/>
        <dbReference type="ChEBI" id="CHEBI:15378"/>
        <dbReference type="ChEBI" id="CHEBI:57597"/>
        <dbReference type="ChEBI" id="CHEBI:58332"/>
        <dbReference type="ChEBI" id="CHEBI:60110"/>
        <dbReference type="ChEBI" id="CHEBI:60377"/>
        <dbReference type="EC" id="2.7.8.5"/>
    </reaction>
</comment>
<dbReference type="GO" id="GO:0008444">
    <property type="term" value="F:CDP-diacylglycerol-glycerol-3-phosphate 3-phosphatidyltransferase activity"/>
    <property type="evidence" value="ECO:0007669"/>
    <property type="project" value="UniProtKB-EC"/>
</dbReference>
<protein>
    <recommendedName>
        <fullName evidence="5">CDP-diacylglycerol--glycerol-3-phosphate 3-phosphatidyltransferase</fullName>
        <ecNumber evidence="4">2.7.8.5</ecNumber>
    </recommendedName>
</protein>
<evidence type="ECO:0000256" key="5">
    <source>
        <dbReference type="ARBA" id="ARBA00014944"/>
    </source>
</evidence>
<evidence type="ECO:0000256" key="8">
    <source>
        <dbReference type="ARBA" id="ARBA00022989"/>
    </source>
</evidence>
<reference evidence="16" key="1">
    <citation type="submission" date="2016-10" db="EMBL/GenBank/DDBJ databases">
        <authorList>
            <person name="Varghese N."/>
        </authorList>
    </citation>
    <scope>NUCLEOTIDE SEQUENCE [LARGE SCALE GENOMIC DNA]</scope>
    <source>
        <strain evidence="16">HL 19</strain>
    </source>
</reference>
<dbReference type="PANTHER" id="PTHR14269:SF11">
    <property type="entry name" value="CDP-DIACYLGLYCEROL--GLYCEROL-3-PHOSPHATE 3-PHOSPHATIDYLTRANSFERASE"/>
    <property type="match status" value="1"/>
</dbReference>
<dbReference type="PATRIC" id="fig|381306.5.peg.2070"/>
<dbReference type="PANTHER" id="PTHR14269">
    <property type="entry name" value="CDP-DIACYLGLYCEROL--GLYCEROL-3-PHOSPHATE 3-PHOSPHATIDYLTRANSFERASE-RELATED"/>
    <property type="match status" value="1"/>
</dbReference>
<dbReference type="InterPro" id="IPR000462">
    <property type="entry name" value="CDP-OH_P_trans"/>
</dbReference>
<evidence type="ECO:0000256" key="3">
    <source>
        <dbReference type="ARBA" id="ARBA00010441"/>
    </source>
</evidence>
<keyword evidence="16" id="KW-1185">Reference proteome</keyword>
<comment type="pathway">
    <text evidence="2">Phospholipid metabolism; phosphatidylglycerol biosynthesis; phosphatidylglycerol from CDP-diacylglycerol: step 1/2.</text>
</comment>
<keyword evidence="6" id="KW-0444">Lipid biosynthesis</keyword>
<name>A0A0N8PNG5_9GAMM</name>
<evidence type="ECO:0000313" key="15">
    <source>
        <dbReference type="EMBL" id="SCY28365.1"/>
    </source>
</evidence>
<feature type="transmembrane region" description="Helical" evidence="14">
    <location>
        <begin position="150"/>
        <end position="171"/>
    </location>
</feature>
<dbReference type="EC" id="2.7.8.5" evidence="4"/>
<keyword evidence="10 14" id="KW-0472">Membrane</keyword>
<comment type="similarity">
    <text evidence="3">Belongs to the CDP-alcohol phosphatidyltransferase class-I family.</text>
</comment>
<evidence type="ECO:0000256" key="6">
    <source>
        <dbReference type="ARBA" id="ARBA00022516"/>
    </source>
</evidence>
<dbReference type="InterPro" id="IPR043130">
    <property type="entry name" value="CDP-OH_PTrfase_TM_dom"/>
</dbReference>
<feature type="transmembrane region" description="Helical" evidence="14">
    <location>
        <begin position="124"/>
        <end position="144"/>
    </location>
</feature>
<proteinExistence type="inferred from homology"/>
<keyword evidence="11" id="KW-0594">Phospholipid biosynthesis</keyword>
<keyword evidence="9" id="KW-0443">Lipid metabolism</keyword>